<dbReference type="RefSeq" id="WP_146973896.1">
    <property type="nucleotide sequence ID" value="NZ_VOSL01000036.1"/>
</dbReference>
<dbReference type="GO" id="GO:0005840">
    <property type="term" value="C:ribosome"/>
    <property type="evidence" value="ECO:0007669"/>
    <property type="project" value="UniProtKB-KW"/>
</dbReference>
<keyword evidence="3 5" id="KW-0687">Ribonucleoprotein</keyword>
<evidence type="ECO:0000256" key="2">
    <source>
        <dbReference type="ARBA" id="ARBA00022980"/>
    </source>
</evidence>
<name>A0A5C6WZF3_9DELT</name>
<comment type="similarity">
    <text evidence="1 5">Belongs to the bacterial ribosomal protein bL28 family.</text>
</comment>
<evidence type="ECO:0000256" key="1">
    <source>
        <dbReference type="ARBA" id="ARBA00008760"/>
    </source>
</evidence>
<dbReference type="Gene3D" id="2.30.170.40">
    <property type="entry name" value="Ribosomal protein L28/L24"/>
    <property type="match status" value="1"/>
</dbReference>
<reference evidence="7 8" key="1">
    <citation type="submission" date="2019-08" db="EMBL/GenBank/DDBJ databases">
        <title>Bradymonadales sp. TMQ2.</title>
        <authorList>
            <person name="Liang Q."/>
        </authorList>
    </citation>
    <scope>NUCLEOTIDE SEQUENCE [LARGE SCALE GENOMIC DNA]</scope>
    <source>
        <strain evidence="7 8">TMQ2</strain>
    </source>
</reference>
<dbReference type="OrthoDB" id="9805609at2"/>
<dbReference type="EMBL" id="VOSM01000011">
    <property type="protein sequence ID" value="TXD34949.1"/>
    <property type="molecule type" value="Genomic_DNA"/>
</dbReference>
<keyword evidence="2 5" id="KW-0689">Ribosomal protein</keyword>
<evidence type="ECO:0000313" key="9">
    <source>
        <dbReference type="Proteomes" id="UP000321412"/>
    </source>
</evidence>
<dbReference type="Proteomes" id="UP000321412">
    <property type="component" value="Unassembled WGS sequence"/>
</dbReference>
<dbReference type="NCBIfam" id="TIGR00009">
    <property type="entry name" value="L28"/>
    <property type="match status" value="1"/>
</dbReference>
<accession>A0A5C6WZF3</accession>
<dbReference type="Proteomes" id="UP000321046">
    <property type="component" value="Unassembled WGS sequence"/>
</dbReference>
<evidence type="ECO:0000313" key="8">
    <source>
        <dbReference type="Proteomes" id="UP000321046"/>
    </source>
</evidence>
<dbReference type="PANTHER" id="PTHR39080:SF1">
    <property type="entry name" value="LARGE RIBOSOMAL SUBUNIT PROTEIN BL28A"/>
    <property type="match status" value="1"/>
</dbReference>
<evidence type="ECO:0000256" key="5">
    <source>
        <dbReference type="HAMAP-Rule" id="MF_00373"/>
    </source>
</evidence>
<organism evidence="6 9">
    <name type="scientific">Lujinxingia vulgaris</name>
    <dbReference type="NCBI Taxonomy" id="2600176"/>
    <lineage>
        <taxon>Bacteria</taxon>
        <taxon>Deltaproteobacteria</taxon>
        <taxon>Bradymonadales</taxon>
        <taxon>Lujinxingiaceae</taxon>
        <taxon>Lujinxingia</taxon>
    </lineage>
</organism>
<dbReference type="InterPro" id="IPR026569">
    <property type="entry name" value="Ribosomal_bL28"/>
</dbReference>
<evidence type="ECO:0000256" key="4">
    <source>
        <dbReference type="ARBA" id="ARBA00035174"/>
    </source>
</evidence>
<dbReference type="Pfam" id="PF00830">
    <property type="entry name" value="Ribosomal_L28"/>
    <property type="match status" value="1"/>
</dbReference>
<dbReference type="InterPro" id="IPR001383">
    <property type="entry name" value="Ribosomal_bL28_bact-type"/>
</dbReference>
<dbReference type="InterPro" id="IPR034704">
    <property type="entry name" value="Ribosomal_bL28/bL31-like_sf"/>
</dbReference>
<protein>
    <recommendedName>
        <fullName evidence="4 5">Large ribosomal subunit protein bL28</fullName>
    </recommendedName>
</protein>
<evidence type="ECO:0000313" key="7">
    <source>
        <dbReference type="EMBL" id="TXD38788.1"/>
    </source>
</evidence>
<gene>
    <name evidence="5 6" type="primary">rpmB</name>
    <name evidence="7" type="ORF">FRC96_07570</name>
    <name evidence="6" type="ORF">FRC98_17665</name>
</gene>
<comment type="caution">
    <text evidence="6">The sequence shown here is derived from an EMBL/GenBank/DDBJ whole genome shotgun (WGS) entry which is preliminary data.</text>
</comment>
<evidence type="ECO:0000256" key="3">
    <source>
        <dbReference type="ARBA" id="ARBA00023274"/>
    </source>
</evidence>
<proteinExistence type="inferred from homology"/>
<dbReference type="GO" id="GO:1990904">
    <property type="term" value="C:ribonucleoprotein complex"/>
    <property type="evidence" value="ECO:0007669"/>
    <property type="project" value="UniProtKB-KW"/>
</dbReference>
<accession>A0A5C6XN24</accession>
<sequence>MARKCKLTGKKPLVGNRVSHANNKTKMRQLPNLQQKRIYIPEEDRWVRVRLSARALRTVTKKGLLPFLKSEGLTLKDVTA</sequence>
<evidence type="ECO:0000313" key="6">
    <source>
        <dbReference type="EMBL" id="TXD34949.1"/>
    </source>
</evidence>
<dbReference type="EMBL" id="VOSL01000036">
    <property type="protein sequence ID" value="TXD38788.1"/>
    <property type="molecule type" value="Genomic_DNA"/>
</dbReference>
<dbReference type="AlphaFoldDB" id="A0A5C6WZF3"/>
<dbReference type="GO" id="GO:0003735">
    <property type="term" value="F:structural constituent of ribosome"/>
    <property type="evidence" value="ECO:0007669"/>
    <property type="project" value="InterPro"/>
</dbReference>
<dbReference type="InterPro" id="IPR037147">
    <property type="entry name" value="Ribosomal_bL28_sf"/>
</dbReference>
<keyword evidence="9" id="KW-1185">Reference proteome</keyword>
<dbReference type="SUPFAM" id="SSF143800">
    <property type="entry name" value="L28p-like"/>
    <property type="match status" value="1"/>
</dbReference>
<dbReference type="PANTHER" id="PTHR39080">
    <property type="entry name" value="50S RIBOSOMAL PROTEIN L28"/>
    <property type="match status" value="1"/>
</dbReference>
<dbReference type="HAMAP" id="MF_00373">
    <property type="entry name" value="Ribosomal_bL28"/>
    <property type="match status" value="1"/>
</dbReference>
<dbReference type="InterPro" id="IPR050096">
    <property type="entry name" value="Bacterial_rp_bL28"/>
</dbReference>
<dbReference type="GO" id="GO:0006412">
    <property type="term" value="P:translation"/>
    <property type="evidence" value="ECO:0007669"/>
    <property type="project" value="UniProtKB-UniRule"/>
</dbReference>
<reference evidence="6 9" key="2">
    <citation type="submission" date="2019-08" db="EMBL/GenBank/DDBJ databases">
        <title>Bradymonadales sp. TMQ4.</title>
        <authorList>
            <person name="Liang Q."/>
        </authorList>
    </citation>
    <scope>NUCLEOTIDE SEQUENCE [LARGE SCALE GENOMIC DNA]</scope>
    <source>
        <strain evidence="6 9">TMQ4</strain>
    </source>
</reference>